<dbReference type="Gramene" id="KZM87272">
    <property type="protein sequence ID" value="KZM87272"/>
    <property type="gene ID" value="DCAR_024406"/>
</dbReference>
<sequence>MRMHTQSHIIKMSVASCLKLLLIFGVMLLFIAPSLAIRPVTYPALKPGPVVIPRAPPGVPSRYHPPPASPTENTGN</sequence>
<proteinExistence type="predicted"/>
<evidence type="ECO:0000313" key="2">
    <source>
        <dbReference type="EMBL" id="KZM87272.1"/>
    </source>
</evidence>
<gene>
    <name evidence="2" type="ORF">DCAR_024406</name>
    <name evidence="3" type="ORF">DCAR_0728214</name>
</gene>
<reference evidence="3" key="2">
    <citation type="submission" date="2022-03" db="EMBL/GenBank/DDBJ databases">
        <title>Draft title - Genomic analysis of global carrot germplasm unveils the trajectory of domestication and the origin of high carotenoid orange carrot.</title>
        <authorList>
            <person name="Iorizzo M."/>
            <person name="Ellison S."/>
            <person name="Senalik D."/>
            <person name="Macko-Podgorni A."/>
            <person name="Grzebelus D."/>
            <person name="Bostan H."/>
            <person name="Rolling W."/>
            <person name="Curaba J."/>
            <person name="Simon P."/>
        </authorList>
    </citation>
    <scope>NUCLEOTIDE SEQUENCE</scope>
    <source>
        <tissue evidence="3">Leaf</tissue>
    </source>
</reference>
<dbReference type="AlphaFoldDB" id="A0A161ZJS5"/>
<dbReference type="EMBL" id="CP093349">
    <property type="protein sequence ID" value="WOH08766.1"/>
    <property type="molecule type" value="Genomic_DNA"/>
</dbReference>
<organism evidence="2">
    <name type="scientific">Daucus carota subsp. sativus</name>
    <name type="common">Carrot</name>
    <dbReference type="NCBI Taxonomy" id="79200"/>
    <lineage>
        <taxon>Eukaryota</taxon>
        <taxon>Viridiplantae</taxon>
        <taxon>Streptophyta</taxon>
        <taxon>Embryophyta</taxon>
        <taxon>Tracheophyta</taxon>
        <taxon>Spermatophyta</taxon>
        <taxon>Magnoliopsida</taxon>
        <taxon>eudicotyledons</taxon>
        <taxon>Gunneridae</taxon>
        <taxon>Pentapetalae</taxon>
        <taxon>asterids</taxon>
        <taxon>campanulids</taxon>
        <taxon>Apiales</taxon>
        <taxon>Apiaceae</taxon>
        <taxon>Apioideae</taxon>
        <taxon>Scandiceae</taxon>
        <taxon>Daucinae</taxon>
        <taxon>Daucus</taxon>
        <taxon>Daucus sect. Daucus</taxon>
    </lineage>
</organism>
<keyword evidence="4" id="KW-1185">Reference proteome</keyword>
<feature type="compositionally biased region" description="Pro residues" evidence="1">
    <location>
        <begin position="56"/>
        <end position="69"/>
    </location>
</feature>
<name>A0A161ZJS5_DAUCS</name>
<protein>
    <submittedName>
        <fullName evidence="2">Uncharacterized protein</fullName>
    </submittedName>
</protein>
<evidence type="ECO:0000256" key="1">
    <source>
        <dbReference type="SAM" id="MobiDB-lite"/>
    </source>
</evidence>
<feature type="region of interest" description="Disordered" evidence="1">
    <location>
        <begin position="56"/>
        <end position="76"/>
    </location>
</feature>
<dbReference type="EMBL" id="LNRQ01000007">
    <property type="protein sequence ID" value="KZM87272.1"/>
    <property type="molecule type" value="Genomic_DNA"/>
</dbReference>
<evidence type="ECO:0000313" key="3">
    <source>
        <dbReference type="EMBL" id="WOH08766.1"/>
    </source>
</evidence>
<evidence type="ECO:0000313" key="4">
    <source>
        <dbReference type="Proteomes" id="UP000077755"/>
    </source>
</evidence>
<dbReference type="Proteomes" id="UP000077755">
    <property type="component" value="Chromosome 7"/>
</dbReference>
<reference evidence="2" key="1">
    <citation type="journal article" date="2016" name="Nat. Genet.">
        <title>A high-quality carrot genome assembly provides new insights into carotenoid accumulation and asterid genome evolution.</title>
        <authorList>
            <person name="Iorizzo M."/>
            <person name="Ellison S."/>
            <person name="Senalik D."/>
            <person name="Zeng P."/>
            <person name="Satapoomin P."/>
            <person name="Huang J."/>
            <person name="Bowman M."/>
            <person name="Iovene M."/>
            <person name="Sanseverino W."/>
            <person name="Cavagnaro P."/>
            <person name="Yildiz M."/>
            <person name="Macko-Podgorni A."/>
            <person name="Moranska E."/>
            <person name="Grzebelus E."/>
            <person name="Grzebelus D."/>
            <person name="Ashrafi H."/>
            <person name="Zheng Z."/>
            <person name="Cheng S."/>
            <person name="Spooner D."/>
            <person name="Van Deynze A."/>
            <person name="Simon P."/>
        </authorList>
    </citation>
    <scope>NUCLEOTIDE SEQUENCE [LARGE SCALE GENOMIC DNA]</scope>
    <source>
        <tissue evidence="2">Leaf</tissue>
    </source>
</reference>
<accession>A0A161ZJS5</accession>